<dbReference type="PANTHER" id="PTHR24015">
    <property type="entry name" value="OS07G0578800 PROTEIN-RELATED"/>
    <property type="match status" value="1"/>
</dbReference>
<dbReference type="GO" id="GO:0009451">
    <property type="term" value="P:RNA modification"/>
    <property type="evidence" value="ECO:0007669"/>
    <property type="project" value="InterPro"/>
</dbReference>
<dbReference type="InterPro" id="IPR011990">
    <property type="entry name" value="TPR-like_helical_dom_sf"/>
</dbReference>
<keyword evidence="3" id="KW-0472">Membrane</keyword>
<dbReference type="AlphaFoldDB" id="A0A3Q7HQK2"/>
<feature type="repeat" description="PPR" evidence="2">
    <location>
        <begin position="200"/>
        <end position="234"/>
    </location>
</feature>
<organism evidence="4">
    <name type="scientific">Solanum lycopersicum</name>
    <name type="common">Tomato</name>
    <name type="synonym">Lycopersicon esculentum</name>
    <dbReference type="NCBI Taxonomy" id="4081"/>
    <lineage>
        <taxon>Eukaryota</taxon>
        <taxon>Viridiplantae</taxon>
        <taxon>Streptophyta</taxon>
        <taxon>Embryophyta</taxon>
        <taxon>Tracheophyta</taxon>
        <taxon>Spermatophyta</taxon>
        <taxon>Magnoliopsida</taxon>
        <taxon>eudicotyledons</taxon>
        <taxon>Gunneridae</taxon>
        <taxon>Pentapetalae</taxon>
        <taxon>asterids</taxon>
        <taxon>lamiids</taxon>
        <taxon>Solanales</taxon>
        <taxon>Solanaceae</taxon>
        <taxon>Solanoideae</taxon>
        <taxon>Solaneae</taxon>
        <taxon>Solanum</taxon>
        <taxon>Solanum subgen. Lycopersicon</taxon>
    </lineage>
</organism>
<dbReference type="InterPro" id="IPR002885">
    <property type="entry name" value="PPR_rpt"/>
</dbReference>
<evidence type="ECO:0000313" key="5">
    <source>
        <dbReference type="Proteomes" id="UP000004994"/>
    </source>
</evidence>
<dbReference type="Proteomes" id="UP000004994">
    <property type="component" value="Chromosome 8"/>
</dbReference>
<name>A0A3Q7HQK2_SOLLC</name>
<dbReference type="PROSITE" id="PS51375">
    <property type="entry name" value="PPR"/>
    <property type="match status" value="6"/>
</dbReference>
<dbReference type="InterPro" id="IPR046960">
    <property type="entry name" value="PPR_At4g14850-like_plant"/>
</dbReference>
<dbReference type="Pfam" id="PF13041">
    <property type="entry name" value="PPR_2"/>
    <property type="match status" value="2"/>
</dbReference>
<protein>
    <submittedName>
        <fullName evidence="4">Uncharacterized protein</fullName>
    </submittedName>
</protein>
<keyword evidence="3" id="KW-0812">Transmembrane</keyword>
<dbReference type="EnsemblPlants" id="Solyc08g075350.2.1">
    <property type="protein sequence ID" value="Solyc08g075350.2.1"/>
    <property type="gene ID" value="Solyc08g075350.2"/>
</dbReference>
<feature type="repeat" description="PPR" evidence="2">
    <location>
        <begin position="608"/>
        <end position="638"/>
    </location>
</feature>
<dbReference type="OMA" id="HGWGIKL"/>
<dbReference type="InParanoid" id="A0A3Q7HQK2"/>
<reference evidence="4" key="1">
    <citation type="journal article" date="2012" name="Nature">
        <title>The tomato genome sequence provides insights into fleshy fruit evolution.</title>
        <authorList>
            <consortium name="Tomato Genome Consortium"/>
        </authorList>
    </citation>
    <scope>NUCLEOTIDE SEQUENCE [LARGE SCALE GENOMIC DNA]</scope>
    <source>
        <strain evidence="4">cv. Heinz 1706</strain>
    </source>
</reference>
<feature type="repeat" description="PPR" evidence="2">
    <location>
        <begin position="404"/>
        <end position="438"/>
    </location>
</feature>
<evidence type="ECO:0000256" key="3">
    <source>
        <dbReference type="SAM" id="Phobius"/>
    </source>
</evidence>
<evidence type="ECO:0000256" key="2">
    <source>
        <dbReference type="PROSITE-ProRule" id="PRU00708"/>
    </source>
</evidence>
<keyword evidence="1" id="KW-0677">Repeat</keyword>
<dbReference type="Pfam" id="PF12854">
    <property type="entry name" value="PPR_1"/>
    <property type="match status" value="1"/>
</dbReference>
<accession>A0A3Q7HQK2</accession>
<keyword evidence="5" id="KW-1185">Reference proteome</keyword>
<reference evidence="4" key="2">
    <citation type="submission" date="2019-01" db="UniProtKB">
        <authorList>
            <consortium name="EnsemblPlants"/>
        </authorList>
    </citation>
    <scope>IDENTIFICATION</scope>
    <source>
        <strain evidence="4">cv. Heinz 1706</strain>
    </source>
</reference>
<dbReference type="PANTHER" id="PTHR24015:SF1991">
    <property type="entry name" value="OS01G0938000 PROTEIN"/>
    <property type="match status" value="1"/>
</dbReference>
<proteinExistence type="predicted"/>
<feature type="repeat" description="PPR" evidence="2">
    <location>
        <begin position="808"/>
        <end position="842"/>
    </location>
</feature>
<dbReference type="FunCoup" id="A0A3Q7HQK2">
    <property type="interactions" value="9"/>
</dbReference>
<dbReference type="Gramene" id="Solyc08g075350.2.1">
    <property type="protein sequence ID" value="Solyc08g075350.2.1"/>
    <property type="gene ID" value="Solyc08g075350.2"/>
</dbReference>
<dbReference type="Pfam" id="PF01535">
    <property type="entry name" value="PPR"/>
    <property type="match status" value="6"/>
</dbReference>
<dbReference type="NCBIfam" id="TIGR00756">
    <property type="entry name" value="PPR"/>
    <property type="match status" value="7"/>
</dbReference>
<feature type="transmembrane region" description="Helical" evidence="3">
    <location>
        <begin position="1021"/>
        <end position="1041"/>
    </location>
</feature>
<evidence type="ECO:0000256" key="1">
    <source>
        <dbReference type="ARBA" id="ARBA00022737"/>
    </source>
</evidence>
<sequence length="1051" mass="117996">MQRVYFTFNNHFVDTLLKLTLGLNIKNKECLPFEQLSLVLVYIPNICRLLVLSKFYHFHFQKYGSKALFFCPSLSNKISQHVPPLHLSSHTLFPKDNFFITYGKAQVNAYTSPATHQLFDKVSQRRIQDFKNGKGDEIFELVNMVKENPDILNASQVHGLVLKVGMLAHLPTVTTFLIIYSRAKNLSSSLTLFAEIINKDVVTWNAIMTACIENNSFAFAVNIFAEMVNGGKQFDSATLVIVISALSNMRDFRKGLVVHCLGMKMGMLWDSILGNALIDFYAKCSYLSSAECVFIDIECKDVVSWNSVISGCLYNGNPEKSLLYFRQMANLEKGADSVSLSCAITASACLDEFYCGHTIHGWGIKLGYEERCHLSVANSLISLYFRSGDTDAAEYIFNKMECTDIITWNSMISGFALNGKITDAFDALHEMQFIRTIELDAVTLISIIPLVAEFMLLREGKATHAFAIRREMGEELSMMNALMDMYFNCGRVKDAEQLFLNMPKKDIVSWNTIISGYSQNGWCREAQSLLKKFHSGSSECSLSTLLAILPACDSPNLIQFGKLIHSWEVKLGFVNNTILVNSLMYMYTCSGDLVASFKLLEEIAYTADVDSWNTVISGCTQNGHYWEALNAFKLMRLKSNIIHDTITLVNIIPAFGDLELTCEGKSIHALALKTSAGQDIRVQNALVTMYGKLSNVKSATKVFELCFYHNLCSWNCMISALAQNKNSKEAIELFRLLEFKPDEITIATVLSACRQLGIIRHGKQIHSHLIRSGFYKNAFVSAALVDMYSSCGRLDIALQVFQSSAERSIAAWNSMISAYGFHSNGQKAIDIFHEMINSGLTPSKVTFINLLTACSHTGLVDQGFWYYNHMLDEFGVQRSTEHHVCVVDMLGRSGRLHEAYNFVKELPIPPDPGIWGALLSACNYHGDLQLGKEVASLLFLLEPENVGYHLALSNIYVATGSWKEAGELRDIVHIKGLKKSAAYSIIDLGSKHLVECLQETIQLLLAFAVLPPFWRVHLRGVILILNYAFSIDQFAILWSYYLNVMYLKYFA</sequence>
<dbReference type="STRING" id="4081.A0A3Q7HQK2"/>
<dbReference type="FunFam" id="1.25.40.10:FF:000975">
    <property type="entry name" value="Pentatricopeptide repeat-containing protein"/>
    <property type="match status" value="1"/>
</dbReference>
<dbReference type="GO" id="GO:0003723">
    <property type="term" value="F:RNA binding"/>
    <property type="evidence" value="ECO:0007669"/>
    <property type="project" value="InterPro"/>
</dbReference>
<keyword evidence="3" id="KW-1133">Transmembrane helix</keyword>
<feature type="repeat" description="PPR" evidence="2">
    <location>
        <begin position="301"/>
        <end position="331"/>
    </location>
</feature>
<evidence type="ECO:0000313" key="4">
    <source>
        <dbReference type="EnsemblPlants" id="Solyc08g075350.2.1"/>
    </source>
</evidence>
<dbReference type="Gene3D" id="1.25.40.10">
    <property type="entry name" value="Tetratricopeptide repeat domain"/>
    <property type="match status" value="7"/>
</dbReference>
<feature type="repeat" description="PPR" evidence="2">
    <location>
        <begin position="475"/>
        <end position="509"/>
    </location>
</feature>
<dbReference type="PaxDb" id="4081-Solyc08g075350.1.1"/>